<dbReference type="Proteomes" id="UP000185674">
    <property type="component" value="Chromosome"/>
</dbReference>
<feature type="transmembrane region" description="Helical" evidence="1">
    <location>
        <begin position="198"/>
        <end position="215"/>
    </location>
</feature>
<accession>A0A1P8EGV2</accession>
<sequence length="224" mass="25008">MPLQSLPNWIQCIVFVLALNAGTINVLALITVIHQSVSHMTGNISMLAIDLVKWQPHTILYLFLIVISFLMGSFCSGFILGNTPLSFHRRYGLTLNLVALLLVLTWLTVRYDPHLGLLWSSMAMGVQNAMMSHYKGAIIRTTHLSGVLTDLGLSLGYKAKGLPADRRRVILHLLIVLGFFLGGVIATIAYSHWLINTFLLPALLTVLLSAVYWFLSYEHLKRHS</sequence>
<dbReference type="RefSeq" id="WP_076032471.1">
    <property type="nucleotide sequence ID" value="NZ_CP016896.1"/>
</dbReference>
<name>A0A1P8EGV2_9GAMM</name>
<organism evidence="2 3">
    <name type="scientific">Acinetobacter soli</name>
    <dbReference type="NCBI Taxonomy" id="487316"/>
    <lineage>
        <taxon>Bacteria</taxon>
        <taxon>Pseudomonadati</taxon>
        <taxon>Pseudomonadota</taxon>
        <taxon>Gammaproteobacteria</taxon>
        <taxon>Moraxellales</taxon>
        <taxon>Moraxellaceae</taxon>
        <taxon>Acinetobacter</taxon>
    </lineage>
</organism>
<protein>
    <submittedName>
        <fullName evidence="2">DUF1275 family protein</fullName>
    </submittedName>
</protein>
<keyword evidence="1" id="KW-1133">Transmembrane helix</keyword>
<proteinExistence type="predicted"/>
<feature type="transmembrane region" description="Helical" evidence="1">
    <location>
        <begin position="12"/>
        <end position="33"/>
    </location>
</feature>
<keyword evidence="1" id="KW-0472">Membrane</keyword>
<evidence type="ECO:0000313" key="3">
    <source>
        <dbReference type="Proteomes" id="UP000185674"/>
    </source>
</evidence>
<evidence type="ECO:0000313" key="2">
    <source>
        <dbReference type="EMBL" id="APV35439.1"/>
    </source>
</evidence>
<dbReference type="PANTHER" id="PTHR37314">
    <property type="entry name" value="SLR0142 PROTEIN"/>
    <property type="match status" value="1"/>
</dbReference>
<feature type="transmembrane region" description="Helical" evidence="1">
    <location>
        <begin position="91"/>
        <end position="109"/>
    </location>
</feature>
<dbReference type="InterPro" id="IPR010699">
    <property type="entry name" value="DUF1275"/>
</dbReference>
<feature type="transmembrane region" description="Helical" evidence="1">
    <location>
        <begin position="169"/>
        <end position="192"/>
    </location>
</feature>
<dbReference type="EMBL" id="CP016896">
    <property type="protein sequence ID" value="APV35439.1"/>
    <property type="molecule type" value="Genomic_DNA"/>
</dbReference>
<gene>
    <name evidence="2" type="ORF">BEN76_05180</name>
</gene>
<dbReference type="STRING" id="487316.BEN76_05180"/>
<evidence type="ECO:0000256" key="1">
    <source>
        <dbReference type="SAM" id="Phobius"/>
    </source>
</evidence>
<reference evidence="2 3" key="1">
    <citation type="submission" date="2016-08" db="EMBL/GenBank/DDBJ databases">
        <title>Complete genome sequence of Acinetobacter baylyi strain GFJ2.</title>
        <authorList>
            <person name="Tabata M."/>
            <person name="Kuboki S."/>
            <person name="Gibu N."/>
            <person name="Kinouchi Y."/>
            <person name="Vangnai A."/>
            <person name="Kasai D."/>
            <person name="Fukuda M."/>
        </authorList>
    </citation>
    <scope>NUCLEOTIDE SEQUENCE [LARGE SCALE GENOMIC DNA]</scope>
    <source>
        <strain evidence="2 3">GFJ2</strain>
    </source>
</reference>
<dbReference type="eggNOG" id="COG3619">
    <property type="taxonomic scope" value="Bacteria"/>
</dbReference>
<keyword evidence="1" id="KW-0812">Transmembrane</keyword>
<dbReference type="AlphaFoldDB" id="A0A1P8EGV2"/>
<dbReference type="PANTHER" id="PTHR37314:SF4">
    <property type="entry name" value="UPF0700 TRANSMEMBRANE PROTEIN YOAK"/>
    <property type="match status" value="1"/>
</dbReference>
<feature type="transmembrane region" description="Helical" evidence="1">
    <location>
        <begin position="59"/>
        <end position="79"/>
    </location>
</feature>
<dbReference type="KEGG" id="asol:BEN76_05180"/>
<feature type="transmembrane region" description="Helical" evidence="1">
    <location>
        <begin position="137"/>
        <end position="157"/>
    </location>
</feature>
<dbReference type="Pfam" id="PF06912">
    <property type="entry name" value="DUF1275"/>
    <property type="match status" value="1"/>
</dbReference>